<evidence type="ECO:0000256" key="5">
    <source>
        <dbReference type="ARBA" id="ARBA00022737"/>
    </source>
</evidence>
<keyword evidence="7" id="KW-0961">Cell wall biogenesis/degradation</keyword>
<evidence type="ECO:0000256" key="6">
    <source>
        <dbReference type="ARBA" id="ARBA00022801"/>
    </source>
</evidence>
<evidence type="ECO:0000259" key="9">
    <source>
        <dbReference type="SMART" id="SM00644"/>
    </source>
</evidence>
<dbReference type="PROSITE" id="PS51170">
    <property type="entry name" value="CW"/>
    <property type="match status" value="1"/>
</dbReference>
<feature type="domain" description="N-acetylmuramoyl-L-alanine amidase" evidence="9">
    <location>
        <begin position="15"/>
        <end position="154"/>
    </location>
</feature>
<dbReference type="GO" id="GO:0001897">
    <property type="term" value="P:symbiont-mediated cytolysis of host cell"/>
    <property type="evidence" value="ECO:0007669"/>
    <property type="project" value="UniProtKB-ARBA"/>
</dbReference>
<organism evidence="10">
    <name type="scientific">Siphoviridae sp. ctWuM9</name>
    <dbReference type="NCBI Taxonomy" id="2826364"/>
    <lineage>
        <taxon>Viruses</taxon>
        <taxon>Duplodnaviria</taxon>
        <taxon>Heunggongvirae</taxon>
        <taxon>Uroviricota</taxon>
        <taxon>Caudoviricetes</taxon>
    </lineage>
</organism>
<dbReference type="SUPFAM" id="SSF55846">
    <property type="entry name" value="N-acetylmuramoyl-L-alanine amidase-like"/>
    <property type="match status" value="1"/>
</dbReference>
<protein>
    <recommendedName>
        <fullName evidence="2">N-acetylmuramoyl-L-alanine amidase</fullName>
        <ecNumber evidence="2">3.5.1.28</ecNumber>
    </recommendedName>
</protein>
<dbReference type="SMART" id="SM00644">
    <property type="entry name" value="Ami_2"/>
    <property type="match status" value="1"/>
</dbReference>
<keyword evidence="3" id="KW-0929">Antimicrobial</keyword>
<dbReference type="InterPro" id="IPR036505">
    <property type="entry name" value="Amidase/PGRP_sf"/>
</dbReference>
<dbReference type="GO" id="GO:0008745">
    <property type="term" value="F:N-acetylmuramoyl-L-alanine amidase activity"/>
    <property type="evidence" value="ECO:0007669"/>
    <property type="project" value="UniProtKB-EC"/>
</dbReference>
<dbReference type="Gene3D" id="2.10.270.20">
    <property type="match status" value="1"/>
</dbReference>
<dbReference type="EMBL" id="BK014888">
    <property type="protein sequence ID" value="DAD80776.1"/>
    <property type="molecule type" value="Genomic_DNA"/>
</dbReference>
<dbReference type="Pfam" id="PF01510">
    <property type="entry name" value="Amidase_2"/>
    <property type="match status" value="1"/>
</dbReference>
<dbReference type="Pfam" id="PF19127">
    <property type="entry name" value="Choline_bind_3"/>
    <property type="match status" value="2"/>
</dbReference>
<dbReference type="InterPro" id="IPR051206">
    <property type="entry name" value="NAMLAA_amidase_2"/>
</dbReference>
<dbReference type="PANTHER" id="PTHR30417:SF1">
    <property type="entry name" value="N-ACETYLMURAMOYL-L-ALANINE AMIDASE AMID"/>
    <property type="match status" value="1"/>
</dbReference>
<evidence type="ECO:0000313" key="10">
    <source>
        <dbReference type="EMBL" id="DAD80776.1"/>
    </source>
</evidence>
<dbReference type="InterPro" id="IPR002502">
    <property type="entry name" value="Amidase_domain"/>
</dbReference>
<comment type="catalytic activity">
    <reaction evidence="1">
        <text>Hydrolyzes the link between N-acetylmuramoyl residues and L-amino acid residues in certain cell-wall glycopeptides.</text>
        <dbReference type="EC" id="3.5.1.28"/>
    </reaction>
</comment>
<keyword evidence="5" id="KW-0677">Repeat</keyword>
<evidence type="ECO:0000256" key="7">
    <source>
        <dbReference type="ARBA" id="ARBA00023316"/>
    </source>
</evidence>
<feature type="repeat" description="Cell wall-binding" evidence="8">
    <location>
        <begin position="288"/>
        <end position="307"/>
    </location>
</feature>
<evidence type="ECO:0000256" key="4">
    <source>
        <dbReference type="ARBA" id="ARBA00022638"/>
    </source>
</evidence>
<proteinExistence type="predicted"/>
<dbReference type="GO" id="GO:0009254">
    <property type="term" value="P:peptidoglycan turnover"/>
    <property type="evidence" value="ECO:0007669"/>
    <property type="project" value="TreeGrafter"/>
</dbReference>
<evidence type="ECO:0000256" key="8">
    <source>
        <dbReference type="PROSITE-ProRule" id="PRU00591"/>
    </source>
</evidence>
<reference evidence="10" key="1">
    <citation type="journal article" date="2021" name="Proc. Natl. Acad. Sci. U.S.A.">
        <title>A Catalog of Tens of Thousands of Viruses from Human Metagenomes Reveals Hidden Associations with Chronic Diseases.</title>
        <authorList>
            <person name="Tisza M.J."/>
            <person name="Buck C.B."/>
        </authorList>
    </citation>
    <scope>NUCLEOTIDE SEQUENCE</scope>
    <source>
        <strain evidence="10">CtWuM9</strain>
    </source>
</reference>
<name>A0A8S5MF08_9CAUD</name>
<evidence type="ECO:0000256" key="1">
    <source>
        <dbReference type="ARBA" id="ARBA00001561"/>
    </source>
</evidence>
<accession>A0A8S5MF08</accession>
<keyword evidence="4" id="KW-0081">Bacteriolytic enzyme</keyword>
<dbReference type="CDD" id="cd06583">
    <property type="entry name" value="PGRP"/>
    <property type="match status" value="1"/>
</dbReference>
<dbReference type="GO" id="GO:0042742">
    <property type="term" value="P:defense response to bacterium"/>
    <property type="evidence" value="ECO:0007669"/>
    <property type="project" value="UniProtKB-KW"/>
</dbReference>
<dbReference type="EC" id="3.5.1.28" evidence="2"/>
<dbReference type="GO" id="GO:0009253">
    <property type="term" value="P:peptidoglycan catabolic process"/>
    <property type="evidence" value="ECO:0007669"/>
    <property type="project" value="InterPro"/>
</dbReference>
<evidence type="ECO:0000256" key="2">
    <source>
        <dbReference type="ARBA" id="ARBA00011901"/>
    </source>
</evidence>
<dbReference type="Gene3D" id="2.10.270.10">
    <property type="entry name" value="Cholin Binding"/>
    <property type="match status" value="1"/>
</dbReference>
<dbReference type="SUPFAM" id="SSF69360">
    <property type="entry name" value="Cell wall binding repeat"/>
    <property type="match status" value="1"/>
</dbReference>
<dbReference type="Gene3D" id="3.40.80.10">
    <property type="entry name" value="Peptidoglycan recognition protein-like"/>
    <property type="match status" value="1"/>
</dbReference>
<keyword evidence="6" id="KW-0378">Hydrolase</keyword>
<evidence type="ECO:0000256" key="3">
    <source>
        <dbReference type="ARBA" id="ARBA00022529"/>
    </source>
</evidence>
<sequence>MGFTVSEFIQCHGSNMDWGRGGKSVSYIAVHYTGTNASGHNNLVYFSGPNRNASAHYFVDTDGTISQSVSERDTAWAVGNYDRNQRSISIECVSDGSAPFTAAQIASLRAIVTDLMYRYGITADRVIRHYDVTGKHCPAQYVDESAWAALKNQITSTYVGEPKWVHSPNGWWYQRSDGSYPANEWMWVTDAWYWFNGQGYMETGWHWINGKCYYLSESDDTIGKMVSGMQSINGAKYFFAPTGELQFGWIKYDGNWYVTDDKWGIIQTSQWHFKDNTWYWLDGDGHMVTGHQTIDGKQYLFDDSGAMQTGLREVEGDTYLFSESGSMVTDTLYINPDTKKLSAFDHDGRMIKNHVLSVNIDENGTVTGIKSID</sequence>
<dbReference type="InterPro" id="IPR018337">
    <property type="entry name" value="Cell_wall/Cho-bd_repeat"/>
</dbReference>
<dbReference type="PANTHER" id="PTHR30417">
    <property type="entry name" value="N-ACETYLMURAMOYL-L-ALANINE AMIDASE AMID"/>
    <property type="match status" value="1"/>
</dbReference>
<dbReference type="GO" id="GO:0071555">
    <property type="term" value="P:cell wall organization"/>
    <property type="evidence" value="ECO:0007669"/>
    <property type="project" value="UniProtKB-KW"/>
</dbReference>